<dbReference type="AlphaFoldDB" id="A0ABD3GKD6"/>
<dbReference type="Proteomes" id="UP001633002">
    <property type="component" value="Unassembled WGS sequence"/>
</dbReference>
<dbReference type="InterPro" id="IPR036875">
    <property type="entry name" value="Znf_CCHC_sf"/>
</dbReference>
<comment type="caution">
    <text evidence="2">The sequence shown here is derived from an EMBL/GenBank/DDBJ whole genome shotgun (WGS) entry which is preliminary data.</text>
</comment>
<dbReference type="EMBL" id="JBJQOH010000007">
    <property type="protein sequence ID" value="KAL3678174.1"/>
    <property type="molecule type" value="Genomic_DNA"/>
</dbReference>
<sequence>MESYHQKTIYSSMPDVCFFCHQRGHSIRNCQERRNRRGGAPQNTDSPSKSWRYGTSHPAEQTATARPNEDSPTPQTTPRRGQAELNDQGSSMDLDNDPAKLKRQRDEPEKMGNPPGDSQSVIPKLGVATEIRLSYHKESETEASNETFSSPEEEWVQVAEQLIRYVNNKGIMGRERSSWSIQEILLLECPKRIPGVPTTSGLLSVWNKAHHKLYLDQDHARNKGTTVSKFVALAASPKWTTEEEKRLLLRACTRLKLGSTGEWKEWASGHTSAHPEPRDIDLLRRMGESLLPAQGINPLIQYWEWYWITGRSRYTGWSLSTRVWKSLTKTPRSQSTALNKKWEREDSTMSWLTQLERFELCWEQRNLAELILLIKTCWIIWFDRNVTTYNNQQRSAHFKVAGKLATVTIEALLETAKEGYKMKLDLVEAQTVLTGLFPSDQNTSSELHLEARVSPENWRVESGPLIRRQDRQDSGIPAEHSSQNSQEERLEVGSISVSTL</sequence>
<evidence type="ECO:0000256" key="1">
    <source>
        <dbReference type="SAM" id="MobiDB-lite"/>
    </source>
</evidence>
<evidence type="ECO:0008006" key="4">
    <source>
        <dbReference type="Google" id="ProtNLM"/>
    </source>
</evidence>
<organism evidence="2 3">
    <name type="scientific">Riccia sorocarpa</name>
    <dbReference type="NCBI Taxonomy" id="122646"/>
    <lineage>
        <taxon>Eukaryota</taxon>
        <taxon>Viridiplantae</taxon>
        <taxon>Streptophyta</taxon>
        <taxon>Embryophyta</taxon>
        <taxon>Marchantiophyta</taxon>
        <taxon>Marchantiopsida</taxon>
        <taxon>Marchantiidae</taxon>
        <taxon>Marchantiales</taxon>
        <taxon>Ricciaceae</taxon>
        <taxon>Riccia</taxon>
    </lineage>
</organism>
<feature type="compositionally biased region" description="Basic and acidic residues" evidence="1">
    <location>
        <begin position="97"/>
        <end position="110"/>
    </location>
</feature>
<keyword evidence="3" id="KW-1185">Reference proteome</keyword>
<dbReference type="Gene3D" id="4.10.60.10">
    <property type="entry name" value="Zinc finger, CCHC-type"/>
    <property type="match status" value="1"/>
</dbReference>
<reference evidence="2 3" key="1">
    <citation type="submission" date="2024-09" db="EMBL/GenBank/DDBJ databases">
        <title>Chromosome-scale assembly of Riccia sorocarpa.</title>
        <authorList>
            <person name="Paukszto L."/>
        </authorList>
    </citation>
    <scope>NUCLEOTIDE SEQUENCE [LARGE SCALE GENOMIC DNA]</scope>
    <source>
        <strain evidence="2">LP-2024</strain>
        <tissue evidence="2">Aerial parts of the thallus</tissue>
    </source>
</reference>
<name>A0ABD3GKD6_9MARC</name>
<evidence type="ECO:0000313" key="2">
    <source>
        <dbReference type="EMBL" id="KAL3678174.1"/>
    </source>
</evidence>
<feature type="compositionally biased region" description="Polar residues" evidence="1">
    <location>
        <begin position="58"/>
        <end position="93"/>
    </location>
</feature>
<dbReference type="SUPFAM" id="SSF57756">
    <property type="entry name" value="Retrovirus zinc finger-like domains"/>
    <property type="match status" value="1"/>
</dbReference>
<gene>
    <name evidence="2" type="ORF">R1sor_021130</name>
</gene>
<evidence type="ECO:0000313" key="3">
    <source>
        <dbReference type="Proteomes" id="UP001633002"/>
    </source>
</evidence>
<accession>A0ABD3GKD6</accession>
<feature type="region of interest" description="Disordered" evidence="1">
    <location>
        <begin position="31"/>
        <end position="121"/>
    </location>
</feature>
<feature type="region of interest" description="Disordered" evidence="1">
    <location>
        <begin position="463"/>
        <end position="500"/>
    </location>
</feature>
<proteinExistence type="predicted"/>
<protein>
    <recommendedName>
        <fullName evidence="4">CCHC-type domain-containing protein</fullName>
    </recommendedName>
</protein>